<organism evidence="1 2">
    <name type="scientific">Merdimmobilis hominis</name>
    <dbReference type="NCBI Taxonomy" id="2897707"/>
    <lineage>
        <taxon>Bacteria</taxon>
        <taxon>Bacillati</taxon>
        <taxon>Bacillota</taxon>
        <taxon>Clostridia</taxon>
        <taxon>Eubacteriales</taxon>
        <taxon>Oscillospiraceae</taxon>
        <taxon>Merdimmobilis</taxon>
    </lineage>
</organism>
<evidence type="ECO:0000313" key="1">
    <source>
        <dbReference type="EMBL" id="MBM6921903.1"/>
    </source>
</evidence>
<accession>A0A938X8P7</accession>
<evidence type="ECO:0000313" key="2">
    <source>
        <dbReference type="Proteomes" id="UP000774750"/>
    </source>
</evidence>
<dbReference type="InterPro" id="IPR025373">
    <property type="entry name" value="DUF4363"/>
</dbReference>
<dbReference type="Pfam" id="PF14276">
    <property type="entry name" value="DUF4363"/>
    <property type="match status" value="1"/>
</dbReference>
<reference evidence="1" key="1">
    <citation type="submission" date="2020-08" db="EMBL/GenBank/DDBJ databases">
        <authorList>
            <person name="Cejkova D."/>
            <person name="Kubasova T."/>
            <person name="Jahodarova E."/>
            <person name="Rychlik I."/>
        </authorList>
    </citation>
    <scope>NUCLEOTIDE SEQUENCE</scope>
    <source>
        <strain evidence="1">An559</strain>
    </source>
</reference>
<name>A0A938X8P7_9FIRM</name>
<sequence length="126" mass="14109">MKRIPVAIAILLLFLGVATLGIVYAKSTCTTMSEYAQTAQQYCEENNAADAAETINRMSAYFKSRHPVLSLYAHHDELETLDTNLVVVTEQVAVENLSLAAVTLSEINFMVNHIYERELPSFHNLF</sequence>
<proteinExistence type="predicted"/>
<dbReference type="EMBL" id="JACJKY010000031">
    <property type="protein sequence ID" value="MBM6921903.1"/>
    <property type="molecule type" value="Genomic_DNA"/>
</dbReference>
<keyword evidence="2" id="KW-1185">Reference proteome</keyword>
<dbReference type="AlphaFoldDB" id="A0A938X8P7"/>
<comment type="caution">
    <text evidence="1">The sequence shown here is derived from an EMBL/GenBank/DDBJ whole genome shotgun (WGS) entry which is preliminary data.</text>
</comment>
<dbReference type="Proteomes" id="UP000774750">
    <property type="component" value="Unassembled WGS sequence"/>
</dbReference>
<reference evidence="1" key="2">
    <citation type="journal article" date="2021" name="Sci. Rep.">
        <title>The distribution of antibiotic resistance genes in chicken gut microbiota commensals.</title>
        <authorList>
            <person name="Juricova H."/>
            <person name="Matiasovicova J."/>
            <person name="Kubasova T."/>
            <person name="Cejkova D."/>
            <person name="Rychlik I."/>
        </authorList>
    </citation>
    <scope>NUCLEOTIDE SEQUENCE</scope>
    <source>
        <strain evidence="1">An559</strain>
    </source>
</reference>
<gene>
    <name evidence="1" type="ORF">H6A12_12220</name>
</gene>
<protein>
    <submittedName>
        <fullName evidence="1">DUF4363 family protein</fullName>
    </submittedName>
</protein>
<dbReference type="RefSeq" id="WP_204448273.1">
    <property type="nucleotide sequence ID" value="NZ_JACJKY010000031.1"/>
</dbReference>